<dbReference type="AlphaFoldDB" id="V8P355"/>
<protein>
    <submittedName>
        <fullName evidence="2">Translation initiation factor IF-2</fullName>
    </submittedName>
</protein>
<sequence>MDCHCFLPKTEAVTGLRSTSWFCALRLDALSQGCQTHIFTTASCDVLRLFSPSLNRVWAWPALSQACLKHIQQTGTPHPGSHTEQNSIELEDLQDPFQFYSDVILMKVQRLGVLGLSWYETQLGDFGPRHTLSAQTALEIVVVRKIRGGKVSKGDRMTLRPSNGHKHEPVAKYLNDHGDAAKVVTVEKTVPTRSYRVSGPSLSDPETGAPSPRPLRDATGGWRQASNVNGAARPRFPWRRSNRPRSRAEGKMPKLRPGLNGAFPPAPVAQRKLTLLFHRSGDVGLPLSRNEAPPYFFFPRFPSGVALATSSSGRSGKVGGAAGREAEKILEGLLRGAGGGGGKRERRARGSGRPKARGSPEVFGPARLAGSPPAPARGRDTSLKKVPSGPDRTGEVRLVCARRKPPGAGLGSPLADYLACRKSPCRESCGERHYVSLSHPKRLKDAEAPPQHAHLLRKDRLKRPWAVTAAPGGISVPEVGDFFFPERQSSVTVLKSGPQGRPGNIMGLEAKMGCMPIFLRLVFILHGLLQQTGPK</sequence>
<keyword evidence="3" id="KW-1185">Reference proteome</keyword>
<keyword evidence="2" id="KW-0396">Initiation factor</keyword>
<dbReference type="Proteomes" id="UP000018936">
    <property type="component" value="Unassembled WGS sequence"/>
</dbReference>
<feature type="region of interest" description="Disordered" evidence="1">
    <location>
        <begin position="332"/>
        <end position="393"/>
    </location>
</feature>
<proteinExistence type="predicted"/>
<dbReference type="EMBL" id="AZIM01000878">
    <property type="protein sequence ID" value="ETE68964.1"/>
    <property type="molecule type" value="Genomic_DNA"/>
</dbReference>
<evidence type="ECO:0000256" key="1">
    <source>
        <dbReference type="SAM" id="MobiDB-lite"/>
    </source>
</evidence>
<gene>
    <name evidence="2" type="primary">infB</name>
    <name evidence="2" type="ORF">L345_05237</name>
</gene>
<evidence type="ECO:0000313" key="2">
    <source>
        <dbReference type="EMBL" id="ETE68964.1"/>
    </source>
</evidence>
<feature type="non-terminal residue" evidence="2">
    <location>
        <position position="1"/>
    </location>
</feature>
<keyword evidence="2" id="KW-0648">Protein biosynthesis</keyword>
<evidence type="ECO:0000313" key="3">
    <source>
        <dbReference type="Proteomes" id="UP000018936"/>
    </source>
</evidence>
<accession>V8P355</accession>
<feature type="region of interest" description="Disordered" evidence="1">
    <location>
        <begin position="194"/>
        <end position="263"/>
    </location>
</feature>
<dbReference type="GO" id="GO:0003743">
    <property type="term" value="F:translation initiation factor activity"/>
    <property type="evidence" value="ECO:0007669"/>
    <property type="project" value="UniProtKB-KW"/>
</dbReference>
<comment type="caution">
    <text evidence="2">The sequence shown here is derived from an EMBL/GenBank/DDBJ whole genome shotgun (WGS) entry which is preliminary data.</text>
</comment>
<name>V8P355_OPHHA</name>
<feature type="compositionally biased region" description="Basic residues" evidence="1">
    <location>
        <begin position="344"/>
        <end position="356"/>
    </location>
</feature>
<organism evidence="2 3">
    <name type="scientific">Ophiophagus hannah</name>
    <name type="common">King cobra</name>
    <name type="synonym">Naja hannah</name>
    <dbReference type="NCBI Taxonomy" id="8665"/>
    <lineage>
        <taxon>Eukaryota</taxon>
        <taxon>Metazoa</taxon>
        <taxon>Chordata</taxon>
        <taxon>Craniata</taxon>
        <taxon>Vertebrata</taxon>
        <taxon>Euteleostomi</taxon>
        <taxon>Lepidosauria</taxon>
        <taxon>Squamata</taxon>
        <taxon>Bifurcata</taxon>
        <taxon>Unidentata</taxon>
        <taxon>Episquamata</taxon>
        <taxon>Toxicofera</taxon>
        <taxon>Serpentes</taxon>
        <taxon>Colubroidea</taxon>
        <taxon>Elapidae</taxon>
        <taxon>Elapinae</taxon>
        <taxon>Ophiophagus</taxon>
    </lineage>
</organism>
<feature type="compositionally biased region" description="Basic residues" evidence="1">
    <location>
        <begin position="236"/>
        <end position="245"/>
    </location>
</feature>
<reference evidence="2 3" key="1">
    <citation type="journal article" date="2013" name="Proc. Natl. Acad. Sci. U.S.A.">
        <title>The king cobra genome reveals dynamic gene evolution and adaptation in the snake venom system.</title>
        <authorList>
            <person name="Vonk F.J."/>
            <person name="Casewell N.R."/>
            <person name="Henkel C.V."/>
            <person name="Heimberg A.M."/>
            <person name="Jansen H.J."/>
            <person name="McCleary R.J."/>
            <person name="Kerkkamp H.M."/>
            <person name="Vos R.A."/>
            <person name="Guerreiro I."/>
            <person name="Calvete J.J."/>
            <person name="Wuster W."/>
            <person name="Woods A.E."/>
            <person name="Logan J.M."/>
            <person name="Harrison R.A."/>
            <person name="Castoe T.A."/>
            <person name="de Koning A.P."/>
            <person name="Pollock D.D."/>
            <person name="Yandell M."/>
            <person name="Calderon D."/>
            <person name="Renjifo C."/>
            <person name="Currier R.B."/>
            <person name="Salgado D."/>
            <person name="Pla D."/>
            <person name="Sanz L."/>
            <person name="Hyder A.S."/>
            <person name="Ribeiro J.M."/>
            <person name="Arntzen J.W."/>
            <person name="van den Thillart G.E."/>
            <person name="Boetzer M."/>
            <person name="Pirovano W."/>
            <person name="Dirks R.P."/>
            <person name="Spaink H.P."/>
            <person name="Duboule D."/>
            <person name="McGlinn E."/>
            <person name="Kini R.M."/>
            <person name="Richardson M.K."/>
        </authorList>
    </citation>
    <scope>NUCLEOTIDE SEQUENCE</scope>
    <source>
        <tissue evidence="2">Blood</tissue>
    </source>
</reference>